<evidence type="ECO:0000313" key="3">
    <source>
        <dbReference type="Proteomes" id="UP001432027"/>
    </source>
</evidence>
<organism evidence="2 3">
    <name type="scientific">Pristionchus entomophagus</name>
    <dbReference type="NCBI Taxonomy" id="358040"/>
    <lineage>
        <taxon>Eukaryota</taxon>
        <taxon>Metazoa</taxon>
        <taxon>Ecdysozoa</taxon>
        <taxon>Nematoda</taxon>
        <taxon>Chromadorea</taxon>
        <taxon>Rhabditida</taxon>
        <taxon>Rhabditina</taxon>
        <taxon>Diplogasteromorpha</taxon>
        <taxon>Diplogasteroidea</taxon>
        <taxon>Neodiplogasteridae</taxon>
        <taxon>Pristionchus</taxon>
    </lineage>
</organism>
<comment type="caution">
    <text evidence="2">The sequence shown here is derived from an EMBL/GenBank/DDBJ whole genome shotgun (WGS) entry which is preliminary data.</text>
</comment>
<keyword evidence="1" id="KW-0732">Signal</keyword>
<dbReference type="EMBL" id="BTSX01000006">
    <property type="protein sequence ID" value="GMT03420.1"/>
    <property type="molecule type" value="Genomic_DNA"/>
</dbReference>
<protein>
    <submittedName>
        <fullName evidence="2">Uncharacterized protein</fullName>
    </submittedName>
</protein>
<dbReference type="Proteomes" id="UP001432027">
    <property type="component" value="Unassembled WGS sequence"/>
</dbReference>
<reference evidence="2" key="1">
    <citation type="submission" date="2023-10" db="EMBL/GenBank/DDBJ databases">
        <title>Genome assembly of Pristionchus species.</title>
        <authorList>
            <person name="Yoshida K."/>
            <person name="Sommer R.J."/>
        </authorList>
    </citation>
    <scope>NUCLEOTIDE SEQUENCE</scope>
    <source>
        <strain evidence="2">RS0144</strain>
    </source>
</reference>
<keyword evidence="3" id="KW-1185">Reference proteome</keyword>
<feature type="signal peptide" evidence="1">
    <location>
        <begin position="1"/>
        <end position="20"/>
    </location>
</feature>
<feature type="chain" id="PRO_5043686188" evidence="1">
    <location>
        <begin position="21"/>
        <end position="179"/>
    </location>
</feature>
<name>A0AAV5UBA2_9BILA</name>
<feature type="non-terminal residue" evidence="2">
    <location>
        <position position="179"/>
    </location>
</feature>
<accession>A0AAV5UBA2</accession>
<evidence type="ECO:0000256" key="1">
    <source>
        <dbReference type="SAM" id="SignalP"/>
    </source>
</evidence>
<evidence type="ECO:0000313" key="2">
    <source>
        <dbReference type="EMBL" id="GMT03420.1"/>
    </source>
</evidence>
<dbReference type="AlphaFoldDB" id="A0AAV5UBA2"/>
<gene>
    <name evidence="2" type="ORF">PENTCL1PPCAC_25594</name>
</gene>
<proteinExistence type="predicted"/>
<sequence>MLTLLSIVFLVAIGSLLVMCGTRKKKKKTDEPVAQVTSSDTDCNDVTTSPSSDTFVVSGLVSGGYSSYSGSETSLISECTQLSAMRDDDEPLSMAEVTDGTQCSTPTFIPPYTDLCQKRGWRSIRKYLVGSWDIMFADASEDELTTFFHDLLKTVNEDPNDTSKERMIKVIGEAYRDRG</sequence>